<dbReference type="NCBIfam" id="TIGR03991">
    <property type="entry name" value="alt_bact_glmU"/>
    <property type="match status" value="1"/>
</dbReference>
<dbReference type="PANTHER" id="PTHR43584:SF9">
    <property type="entry name" value="TRANSFERASE HEXAPEPTIDE REPEAT CONTAINING PROTEIN"/>
    <property type="match status" value="1"/>
</dbReference>
<keyword evidence="4" id="KW-1185">Reference proteome</keyword>
<dbReference type="InterPro" id="IPR023917">
    <property type="entry name" value="Bifunctiontional_GlmU_bac-type"/>
</dbReference>
<dbReference type="Proteomes" id="UP000198901">
    <property type="component" value="Unassembled WGS sequence"/>
</dbReference>
<dbReference type="GO" id="GO:0016746">
    <property type="term" value="F:acyltransferase activity"/>
    <property type="evidence" value="ECO:0007669"/>
    <property type="project" value="UniProtKB-KW"/>
</dbReference>
<sequence length="401" mass="44897">MINYVLFDGPRVRPHLLPLVFTRPIAELRVGIRTIAEKWADWLETEPSYLTLPYLQKKYPLKKSPDTIYIHGGLCPNERLVRSLEQLKPGEALMQGNILLAVRGSKLTLDELVPDNPNFQKQYFWDKATVIQRLPDLVVYNGDQIAIDFERITLGRTSQPMEDRFTACYNESQIFLEEGVQLRSAVLNAENGPIYLGKDVHVSEGALIQGPFAALEGSVINLGGKMRRNTTIGPHCKVGGEVSMSIVMGYSNKGHDGFLGNSYLGEWCNLGANTNNSNLKNDYGNVKLYDYATGKLEDTGRQFVGLFMGDYSKAGISTMFNTGTIVGVNVNLFGAGFTPKHVPSFSWGGADSGFQPYRFEKAVEVARNTMDRRGKLFTEEEEDIWRAIYDIEQRKPDSESL</sequence>
<keyword evidence="1 3" id="KW-0808">Transferase</keyword>
<accession>A0A1G9N0T5</accession>
<proteinExistence type="predicted"/>
<dbReference type="GO" id="GO:0016779">
    <property type="term" value="F:nucleotidyltransferase activity"/>
    <property type="evidence" value="ECO:0007669"/>
    <property type="project" value="UniProtKB-ARBA"/>
</dbReference>
<evidence type="ECO:0000256" key="2">
    <source>
        <dbReference type="ARBA" id="ARBA00023315"/>
    </source>
</evidence>
<organism evidence="3 4">
    <name type="scientific">Siphonobacter aquaeclarae</name>
    <dbReference type="NCBI Taxonomy" id="563176"/>
    <lineage>
        <taxon>Bacteria</taxon>
        <taxon>Pseudomonadati</taxon>
        <taxon>Bacteroidota</taxon>
        <taxon>Cytophagia</taxon>
        <taxon>Cytophagales</taxon>
        <taxon>Cytophagaceae</taxon>
        <taxon>Siphonobacter</taxon>
    </lineage>
</organism>
<dbReference type="STRING" id="563176.SAMN04488090_1812"/>
<dbReference type="EMBL" id="FNGS01000003">
    <property type="protein sequence ID" value="SDL79851.1"/>
    <property type="molecule type" value="Genomic_DNA"/>
</dbReference>
<dbReference type="OrthoDB" id="9784832at2"/>
<dbReference type="PANTHER" id="PTHR43584">
    <property type="entry name" value="NUCLEOTIDYL TRANSFERASE"/>
    <property type="match status" value="1"/>
</dbReference>
<dbReference type="SUPFAM" id="SSF51161">
    <property type="entry name" value="Trimeric LpxA-like enzymes"/>
    <property type="match status" value="1"/>
</dbReference>
<dbReference type="InterPro" id="IPR050065">
    <property type="entry name" value="GlmU-like"/>
</dbReference>
<name>A0A1G9N0T5_9BACT</name>
<keyword evidence="2" id="KW-0012">Acyltransferase</keyword>
<dbReference type="RefSeq" id="WP_093200670.1">
    <property type="nucleotide sequence ID" value="NZ_FNGS01000003.1"/>
</dbReference>
<evidence type="ECO:0000313" key="4">
    <source>
        <dbReference type="Proteomes" id="UP000198901"/>
    </source>
</evidence>
<protein>
    <submittedName>
        <fullName evidence="3">UDP-N-acetylglucosamine diphosphorylase/glucosamine-1-phosphate N-acetyltransferase</fullName>
    </submittedName>
</protein>
<dbReference type="InterPro" id="IPR011004">
    <property type="entry name" value="Trimer_LpxA-like_sf"/>
</dbReference>
<dbReference type="Pfam" id="PF13562">
    <property type="entry name" value="NTP_transf_4"/>
    <property type="match status" value="1"/>
</dbReference>
<evidence type="ECO:0000256" key="1">
    <source>
        <dbReference type="ARBA" id="ARBA00022679"/>
    </source>
</evidence>
<dbReference type="AlphaFoldDB" id="A0A1G9N0T5"/>
<gene>
    <name evidence="3" type="ORF">SAMN04488090_1812</name>
</gene>
<evidence type="ECO:0000313" key="3">
    <source>
        <dbReference type="EMBL" id="SDL79851.1"/>
    </source>
</evidence>
<reference evidence="3 4" key="1">
    <citation type="submission" date="2016-10" db="EMBL/GenBank/DDBJ databases">
        <authorList>
            <person name="de Groot N.N."/>
        </authorList>
    </citation>
    <scope>NUCLEOTIDE SEQUENCE [LARGE SCALE GENOMIC DNA]</scope>
    <source>
        <strain evidence="3 4">DSM 21668</strain>
    </source>
</reference>
<dbReference type="Gene3D" id="2.160.10.10">
    <property type="entry name" value="Hexapeptide repeat proteins"/>
    <property type="match status" value="1"/>
</dbReference>